<reference evidence="2" key="1">
    <citation type="journal article" date="2022" name="Plant J.">
        <title>Strategies of tolerance reflected in two North American maple genomes.</title>
        <authorList>
            <person name="McEvoy S.L."/>
            <person name="Sezen U.U."/>
            <person name="Trouern-Trend A."/>
            <person name="McMahon S.M."/>
            <person name="Schaberg P.G."/>
            <person name="Yang J."/>
            <person name="Wegrzyn J.L."/>
            <person name="Swenson N.G."/>
        </authorList>
    </citation>
    <scope>NUCLEOTIDE SEQUENCE</scope>
    <source>
        <strain evidence="2">NS2018</strain>
    </source>
</reference>
<protein>
    <submittedName>
        <fullName evidence="2">Uncharacterized protein</fullName>
    </submittedName>
</protein>
<accession>A0AA39RPW2</accession>
<sequence>MSYDETNGFENPTSSCQPMFKSFEKEKKELLKVCEDVMHSNRVMMSKMEELKEGNARLQEKIEETSREKEEMREEFEKKLQLMKKEFESESALEMEKANKLQELNKKLVLEIMTLRVENGTLKKMNGEVSKQNLARLFEEFEEKCARMTRKLLMEKEQKVKVLEETNEALGRKDEALKIAKVKECDYIVHLDKVEKEVKVLQMKQHQRLHSHLPRGSFLNHPPTCYFCFQKGHSKTHCFKFHKHEKLRKSRNRKKPPRVKQIWVRKDLVNQVRPKRKEKGKSTQLVWVVKKDQFPNLVKPPLVDDTPSTST</sequence>
<proteinExistence type="predicted"/>
<reference evidence="2" key="2">
    <citation type="submission" date="2023-06" db="EMBL/GenBank/DDBJ databases">
        <authorList>
            <person name="Swenson N.G."/>
            <person name="Wegrzyn J.L."/>
            <person name="Mcevoy S.L."/>
        </authorList>
    </citation>
    <scope>NUCLEOTIDE SEQUENCE</scope>
    <source>
        <strain evidence="2">NS2018</strain>
        <tissue evidence="2">Leaf</tissue>
    </source>
</reference>
<organism evidence="2 3">
    <name type="scientific">Acer saccharum</name>
    <name type="common">Sugar maple</name>
    <dbReference type="NCBI Taxonomy" id="4024"/>
    <lineage>
        <taxon>Eukaryota</taxon>
        <taxon>Viridiplantae</taxon>
        <taxon>Streptophyta</taxon>
        <taxon>Embryophyta</taxon>
        <taxon>Tracheophyta</taxon>
        <taxon>Spermatophyta</taxon>
        <taxon>Magnoliopsida</taxon>
        <taxon>eudicotyledons</taxon>
        <taxon>Gunneridae</taxon>
        <taxon>Pentapetalae</taxon>
        <taxon>rosids</taxon>
        <taxon>malvids</taxon>
        <taxon>Sapindales</taxon>
        <taxon>Sapindaceae</taxon>
        <taxon>Hippocastanoideae</taxon>
        <taxon>Acereae</taxon>
        <taxon>Acer</taxon>
    </lineage>
</organism>
<dbReference type="AlphaFoldDB" id="A0AA39RPW2"/>
<gene>
    <name evidence="2" type="ORF">LWI29_015818</name>
</gene>
<dbReference type="Proteomes" id="UP001168877">
    <property type="component" value="Unassembled WGS sequence"/>
</dbReference>
<keyword evidence="3" id="KW-1185">Reference proteome</keyword>
<feature type="region of interest" description="Disordered" evidence="1">
    <location>
        <begin position="50"/>
        <end position="70"/>
    </location>
</feature>
<evidence type="ECO:0000313" key="2">
    <source>
        <dbReference type="EMBL" id="KAK0576347.1"/>
    </source>
</evidence>
<evidence type="ECO:0000256" key="1">
    <source>
        <dbReference type="SAM" id="MobiDB-lite"/>
    </source>
</evidence>
<evidence type="ECO:0000313" key="3">
    <source>
        <dbReference type="Proteomes" id="UP001168877"/>
    </source>
</evidence>
<comment type="caution">
    <text evidence="2">The sequence shown here is derived from an EMBL/GenBank/DDBJ whole genome shotgun (WGS) entry which is preliminary data.</text>
</comment>
<name>A0AA39RPW2_ACESA</name>
<dbReference type="EMBL" id="JAUESC010000386">
    <property type="protein sequence ID" value="KAK0576347.1"/>
    <property type="molecule type" value="Genomic_DNA"/>
</dbReference>